<dbReference type="PANTHER" id="PTHR21575">
    <property type="entry name" value="PROTEIN HID1"/>
    <property type="match status" value="1"/>
</dbReference>
<accession>A0A8H3F3S0</accession>
<keyword evidence="2" id="KW-0812">Transmembrane</keyword>
<dbReference type="EMBL" id="CAJPDS010000018">
    <property type="protein sequence ID" value="CAF9916484.1"/>
    <property type="molecule type" value="Genomic_DNA"/>
</dbReference>
<feature type="compositionally biased region" description="Polar residues" evidence="1">
    <location>
        <begin position="869"/>
        <end position="894"/>
    </location>
</feature>
<keyword evidence="2" id="KW-1133">Transmembrane helix</keyword>
<feature type="compositionally biased region" description="Low complexity" evidence="1">
    <location>
        <begin position="191"/>
        <end position="200"/>
    </location>
</feature>
<dbReference type="OrthoDB" id="432953at2759"/>
<dbReference type="InterPro" id="IPR026705">
    <property type="entry name" value="Hid-1/Ecm30"/>
</dbReference>
<dbReference type="PANTHER" id="PTHR21575:SF12">
    <property type="entry name" value="PROTEIN HID1"/>
    <property type="match status" value="1"/>
</dbReference>
<protein>
    <submittedName>
        <fullName evidence="3">Cell wall bioproteinsis protein</fullName>
    </submittedName>
</protein>
<feature type="compositionally biased region" description="Acidic residues" evidence="1">
    <location>
        <begin position="907"/>
        <end position="917"/>
    </location>
</feature>
<dbReference type="GO" id="GO:0000138">
    <property type="term" value="C:Golgi trans cisterna"/>
    <property type="evidence" value="ECO:0007669"/>
    <property type="project" value="TreeGrafter"/>
</dbReference>
<feature type="compositionally biased region" description="Low complexity" evidence="1">
    <location>
        <begin position="152"/>
        <end position="175"/>
    </location>
</feature>
<comment type="caution">
    <text evidence="3">The sequence shown here is derived from an EMBL/GenBank/DDBJ whole genome shotgun (WGS) entry which is preliminary data.</text>
</comment>
<dbReference type="Proteomes" id="UP000664521">
    <property type="component" value="Unassembled WGS sequence"/>
</dbReference>
<feature type="compositionally biased region" description="Polar residues" evidence="1">
    <location>
        <begin position="252"/>
        <end position="271"/>
    </location>
</feature>
<dbReference type="Pfam" id="PF12722">
    <property type="entry name" value="Hid1"/>
    <property type="match status" value="2"/>
</dbReference>
<dbReference type="InterPro" id="IPR012578">
    <property type="entry name" value="Nucl_pore_cmplx"/>
</dbReference>
<evidence type="ECO:0000256" key="1">
    <source>
        <dbReference type="SAM" id="MobiDB-lite"/>
    </source>
</evidence>
<name>A0A8H3F3S0_9LECA</name>
<feature type="transmembrane region" description="Helical" evidence="2">
    <location>
        <begin position="52"/>
        <end position="70"/>
    </location>
</feature>
<keyword evidence="4" id="KW-1185">Reference proteome</keyword>
<dbReference type="Pfam" id="PF08058">
    <property type="entry name" value="NPCC"/>
    <property type="match status" value="1"/>
</dbReference>
<keyword evidence="2" id="KW-0472">Membrane</keyword>
<feature type="region of interest" description="Disordered" evidence="1">
    <location>
        <begin position="860"/>
        <end position="982"/>
    </location>
</feature>
<dbReference type="GO" id="GO:0005797">
    <property type="term" value="C:Golgi medial cisterna"/>
    <property type="evidence" value="ECO:0007669"/>
    <property type="project" value="TreeGrafter"/>
</dbReference>
<feature type="transmembrane region" description="Helical" evidence="2">
    <location>
        <begin position="90"/>
        <end position="110"/>
    </location>
</feature>
<evidence type="ECO:0000313" key="4">
    <source>
        <dbReference type="Proteomes" id="UP000664521"/>
    </source>
</evidence>
<feature type="compositionally biased region" description="Low complexity" evidence="1">
    <location>
        <begin position="921"/>
        <end position="937"/>
    </location>
</feature>
<dbReference type="AlphaFoldDB" id="A0A8H3F3S0"/>
<feature type="region of interest" description="Disordered" evidence="1">
    <location>
        <begin position="1"/>
        <end position="27"/>
    </location>
</feature>
<feature type="region of interest" description="Disordered" evidence="1">
    <location>
        <begin position="143"/>
        <end position="271"/>
    </location>
</feature>
<organism evidence="3 4">
    <name type="scientific">Heterodermia speciosa</name>
    <dbReference type="NCBI Taxonomy" id="116794"/>
    <lineage>
        <taxon>Eukaryota</taxon>
        <taxon>Fungi</taxon>
        <taxon>Dikarya</taxon>
        <taxon>Ascomycota</taxon>
        <taxon>Pezizomycotina</taxon>
        <taxon>Lecanoromycetes</taxon>
        <taxon>OSLEUM clade</taxon>
        <taxon>Lecanoromycetidae</taxon>
        <taxon>Caliciales</taxon>
        <taxon>Physciaceae</taxon>
        <taxon>Heterodermia</taxon>
    </lineage>
</organism>
<proteinExistence type="predicted"/>
<reference evidence="3" key="1">
    <citation type="submission" date="2021-03" db="EMBL/GenBank/DDBJ databases">
        <authorList>
            <person name="Tagirdzhanova G."/>
        </authorList>
    </citation>
    <scope>NUCLEOTIDE SEQUENCE</scope>
</reference>
<feature type="compositionally biased region" description="Polar residues" evidence="1">
    <location>
        <begin position="966"/>
        <end position="982"/>
    </location>
</feature>
<dbReference type="GO" id="GO:0016020">
    <property type="term" value="C:membrane"/>
    <property type="evidence" value="ECO:0007669"/>
    <property type="project" value="TreeGrafter"/>
</dbReference>
<gene>
    <name evidence="3" type="primary">HID1</name>
    <name evidence="3" type="ORF">HETSPECPRED_002925</name>
</gene>
<evidence type="ECO:0000313" key="3">
    <source>
        <dbReference type="EMBL" id="CAF9916484.1"/>
    </source>
</evidence>
<evidence type="ECO:0000256" key="2">
    <source>
        <dbReference type="SAM" id="Phobius"/>
    </source>
</evidence>
<sequence length="1127" mass="125231">MATAVAPSTPKSRIIPNAVSTPSPGNWSHPRFDEIQRRQNANSLGDQDIRKLLWNGIALILLLFVGGQGISRSSWYGLVVPQSAQGYVPYARLSFVLLFVYNILVTLAPIMRPKDNLTDIPLTPTQRAALGLDPNAAVPLPANTTISPYITPPRYSRSPTPRKSSSGSRSRSPAGSPGPGLESPLSKRQVSDSSFSPSHSPLWQKAVGGSRDSLRQHSYGSPSPLGPGNGKDVSILGAPTTPSPSAGRGTSVGLNKQSNKPSANETSSMGASDSKLVFKQGIFKLSEPAKIPADDRYWTGFWELPESTEDVFSLFSPIDIRRARDNSLANIETLVHTLTSRLFELRNHRAFPHPDIAPEKHALNCIRVLTRVIPFLYEADHLEHWKEQTFWQKRRRPLRKANRVAKSEILFDEGQRDEIPSLESQEQDEELRPLGEELVDTLVDLLFYINFTLPPDEHSKTRVTYSIWQSGVGCNTAMNSSSQIDSNRSEVLRLLLTLSSEALYLPAHIVSVKGVKAVTYLTTCPDKQVVLSLLCSQLNTVLKYNPATWRVPYDHMVYKDPRQTLVSHCLQFLLVLVMYPIPEDGRSLPPKNYFRHFLGRLHRLQDFQFIVDGMTRTLNQPLKATSSYLPGSQKSLRWAPEMIMLFWETLQCNRRFRSFVIDTDEGHEFMILVLFYAMEYKIDASKQGIVRMCVFVLQTLTTEPTLGKRLNRKFEGQEELPPSIRLTEFDGTYADFLIISIHILITTSQGKLDAIYPALLATINNVAAYLEDLSAQASTRLLHLYTTMSAPSFLLANETNHTLLQSVLDSINAVIEHQYTNNKHFIQAVFRCRKRFQALRSFTLESGQAEILRQKQRKKDLAEGAIVASSPTRTSRNGSIDSARTPISSRSPALTNVPEEGGAFAIGDDESDDDEDREMLPTPSHSSPSRHNSRTPSIASSADEPLPAQLRGMSEKARGKMPAGQPSFSRQNSMTSLSGHQATMTSPTLGFEPSAPWIESWLPSLPLHTTLTLLSSSAPPPSLPRTIDPSAPRIHLFEWTPLSLGWYESLLWGFIFASEMVVQKGTVGVWNGTNVRLFRVEKEAQRGPSLMKPMGAVDAVGSNLVQRIGSLNLRGDSQTRSRAPGAP</sequence>